<dbReference type="Proteomes" id="UP000239649">
    <property type="component" value="Unassembled WGS sequence"/>
</dbReference>
<evidence type="ECO:0000256" key="1">
    <source>
        <dbReference type="ARBA" id="ARBA00023054"/>
    </source>
</evidence>
<keyword evidence="4" id="KW-0282">Flagellum</keyword>
<keyword evidence="5" id="KW-1185">Reference proteome</keyword>
<dbReference type="GO" id="GO:0005856">
    <property type="term" value="C:cytoskeleton"/>
    <property type="evidence" value="ECO:0007669"/>
    <property type="project" value="UniProtKB-ARBA"/>
</dbReference>
<evidence type="ECO:0000259" key="3">
    <source>
        <dbReference type="Pfam" id="PF13863"/>
    </source>
</evidence>
<evidence type="ECO:0000256" key="2">
    <source>
        <dbReference type="SAM" id="Coils"/>
    </source>
</evidence>
<gene>
    <name evidence="4" type="ORF">C2E20_4058</name>
</gene>
<dbReference type="PANTHER" id="PTHR21683:SF2">
    <property type="entry name" value="COILED-COIL DOMAIN-CONTAINING PROTEIN 42 LIKE-2-LIKE"/>
    <property type="match status" value="1"/>
</dbReference>
<reference evidence="4 5" key="1">
    <citation type="journal article" date="2018" name="Plant J.">
        <title>Genome sequences of Chlorella sorokiniana UTEX 1602 and Micractinium conductrix SAG 241.80: implications to maltose excretion by a green alga.</title>
        <authorList>
            <person name="Arriola M.B."/>
            <person name="Velmurugan N."/>
            <person name="Zhang Y."/>
            <person name="Plunkett M.H."/>
            <person name="Hondzo H."/>
            <person name="Barney B.M."/>
        </authorList>
    </citation>
    <scope>NUCLEOTIDE SEQUENCE [LARGE SCALE GENOMIC DNA]</scope>
    <source>
        <strain evidence="4 5">SAG 241.80</strain>
    </source>
</reference>
<organism evidence="4 5">
    <name type="scientific">Micractinium conductrix</name>
    <dbReference type="NCBI Taxonomy" id="554055"/>
    <lineage>
        <taxon>Eukaryota</taxon>
        <taxon>Viridiplantae</taxon>
        <taxon>Chlorophyta</taxon>
        <taxon>core chlorophytes</taxon>
        <taxon>Trebouxiophyceae</taxon>
        <taxon>Chlorellales</taxon>
        <taxon>Chlorellaceae</taxon>
        <taxon>Chlorella clade</taxon>
        <taxon>Micractinium</taxon>
    </lineage>
</organism>
<keyword evidence="4" id="KW-0969">Cilium</keyword>
<dbReference type="AlphaFoldDB" id="A0A2P6VFG1"/>
<proteinExistence type="predicted"/>
<evidence type="ECO:0000313" key="5">
    <source>
        <dbReference type="Proteomes" id="UP000239649"/>
    </source>
</evidence>
<dbReference type="Pfam" id="PF13863">
    <property type="entry name" value="DUF4200"/>
    <property type="match status" value="1"/>
</dbReference>
<accession>A0A2P6VFG1</accession>
<dbReference type="PANTHER" id="PTHR21683">
    <property type="entry name" value="COILED-COIL DOMAIN-CONTAINING PROTEIN 42 LIKE-2-LIKE-RELATED"/>
    <property type="match status" value="1"/>
</dbReference>
<dbReference type="OrthoDB" id="10264298at2759"/>
<comment type="caution">
    <text evidence="4">The sequence shown here is derived from an EMBL/GenBank/DDBJ whole genome shotgun (WGS) entry which is preliminary data.</text>
</comment>
<sequence length="317" mass="33578">MERPSPAGALPTIPPSQLTLQEVTPATRLLEKRRQQFEADERLEAAKTAYATQEVLFKQREEALKRRDMELQDSLLRFTKFLQENDAKRAKANRRAAEEAAARAEKEAEIGRLHAEAAGVRAQREATQAALAKISKYQAYLQSVVEAGEGFHEIDDILARHATLRAANADLRAQQAACAAEVEAVRRRAAEAAKARAAQGLDLNNRLASLKKALEGAQAEAAALEAAQEYSVAAAATRALESGQVARAAANVYRRCLQRSRVAHAADEACPLVQLEAVANFLGDLRAALAAGAGSAAAAATAPGAAGAAVMAVPAAT</sequence>
<name>A0A2P6VFG1_9CHLO</name>
<keyword evidence="4" id="KW-0966">Cell projection</keyword>
<protein>
    <submittedName>
        <fullName evidence="4">Flagellar associated 73</fullName>
    </submittedName>
</protein>
<feature type="domain" description="DUF4200" evidence="3">
    <location>
        <begin position="29"/>
        <end position="146"/>
    </location>
</feature>
<dbReference type="InterPro" id="IPR051147">
    <property type="entry name" value="CFAP_domain-containing"/>
</dbReference>
<dbReference type="STRING" id="554055.A0A2P6VFG1"/>
<feature type="coiled-coil region" evidence="2">
    <location>
        <begin position="200"/>
        <end position="227"/>
    </location>
</feature>
<keyword evidence="1 2" id="KW-0175">Coiled coil</keyword>
<dbReference type="EMBL" id="LHPF02000009">
    <property type="protein sequence ID" value="PSC72833.1"/>
    <property type="molecule type" value="Genomic_DNA"/>
</dbReference>
<evidence type="ECO:0000313" key="4">
    <source>
        <dbReference type="EMBL" id="PSC72833.1"/>
    </source>
</evidence>
<dbReference type="InterPro" id="IPR025252">
    <property type="entry name" value="DUF4200"/>
</dbReference>